<sequence>MKKEQIFMMIFRFTPNFEYQPTAEEQAQMHQEWGGFIGNLALKEKLVNTYQLGFEGKQIATNLSTSDGITISNNQTIGGTMVVTSNSIEEAVEMAKDCPILKMGGTVEVRSIIPMEN</sequence>
<proteinExistence type="inferred from homology"/>
<evidence type="ECO:0000259" key="2">
    <source>
        <dbReference type="Pfam" id="PF03795"/>
    </source>
</evidence>
<organism evidence="3 4">
    <name type="scientific">Polaribacter porphyrae</name>
    <dbReference type="NCBI Taxonomy" id="1137780"/>
    <lineage>
        <taxon>Bacteria</taxon>
        <taxon>Pseudomonadati</taxon>
        <taxon>Bacteroidota</taxon>
        <taxon>Flavobacteriia</taxon>
        <taxon>Flavobacteriales</taxon>
        <taxon>Flavobacteriaceae</taxon>
    </lineage>
</organism>
<feature type="domain" description="YCII-related" evidence="2">
    <location>
        <begin position="61"/>
        <end position="115"/>
    </location>
</feature>
<dbReference type="EMBL" id="MSCN01000001">
    <property type="protein sequence ID" value="PQJ79446.1"/>
    <property type="molecule type" value="Genomic_DNA"/>
</dbReference>
<comment type="caution">
    <text evidence="3">The sequence shown here is derived from an EMBL/GenBank/DDBJ whole genome shotgun (WGS) entry which is preliminary data.</text>
</comment>
<dbReference type="SUPFAM" id="SSF54909">
    <property type="entry name" value="Dimeric alpha+beta barrel"/>
    <property type="match status" value="1"/>
</dbReference>
<accession>A0A2S7WPR7</accession>
<keyword evidence="4" id="KW-1185">Reference proteome</keyword>
<reference evidence="3 4" key="1">
    <citation type="submission" date="2016-12" db="EMBL/GenBank/DDBJ databases">
        <title>Trade-off between light-utilization and light-protection in marine flavobacteria.</title>
        <authorList>
            <person name="Kumagai Y."/>
            <person name="Yoshizawa S."/>
            <person name="Kogure K."/>
            <person name="Iwasaki W."/>
        </authorList>
    </citation>
    <scope>NUCLEOTIDE SEQUENCE [LARGE SCALE GENOMIC DNA]</scope>
    <source>
        <strain evidence="3 4">NBRC 108759</strain>
    </source>
</reference>
<dbReference type="AlphaFoldDB" id="A0A2S7WPR7"/>
<name>A0A2S7WPR7_9FLAO</name>
<dbReference type="InterPro" id="IPR011008">
    <property type="entry name" value="Dimeric_a/b-barrel"/>
</dbReference>
<gene>
    <name evidence="3" type="ORF">BTO18_09800</name>
</gene>
<comment type="similarity">
    <text evidence="1">Belongs to the YciI family.</text>
</comment>
<evidence type="ECO:0000313" key="4">
    <source>
        <dbReference type="Proteomes" id="UP000238882"/>
    </source>
</evidence>
<dbReference type="RefSeq" id="WP_105016043.1">
    <property type="nucleotide sequence ID" value="NZ_MSCN01000001.1"/>
</dbReference>
<dbReference type="OrthoDB" id="7782105at2"/>
<protein>
    <recommendedName>
        <fullName evidence="2">YCII-related domain-containing protein</fullName>
    </recommendedName>
</protein>
<evidence type="ECO:0000313" key="3">
    <source>
        <dbReference type="EMBL" id="PQJ79446.1"/>
    </source>
</evidence>
<dbReference type="Proteomes" id="UP000238882">
    <property type="component" value="Unassembled WGS sequence"/>
</dbReference>
<dbReference type="InterPro" id="IPR005545">
    <property type="entry name" value="YCII"/>
</dbReference>
<dbReference type="Gene3D" id="3.30.70.1060">
    <property type="entry name" value="Dimeric alpha+beta barrel"/>
    <property type="match status" value="1"/>
</dbReference>
<evidence type="ECO:0000256" key="1">
    <source>
        <dbReference type="ARBA" id="ARBA00007689"/>
    </source>
</evidence>
<dbReference type="Pfam" id="PF03795">
    <property type="entry name" value="YCII"/>
    <property type="match status" value="1"/>
</dbReference>